<dbReference type="InParanoid" id="E3MW79"/>
<dbReference type="HOGENOM" id="CLU_450732_0_0_1"/>
<evidence type="ECO:0000256" key="1">
    <source>
        <dbReference type="SAM" id="MobiDB-lite"/>
    </source>
</evidence>
<protein>
    <submittedName>
        <fullName evidence="2">Uncharacterized protein</fullName>
    </submittedName>
</protein>
<dbReference type="PANTHER" id="PTHR34494:SF1">
    <property type="entry name" value="PROTEIN CBG25024"/>
    <property type="match status" value="1"/>
</dbReference>
<evidence type="ECO:0000313" key="3">
    <source>
        <dbReference type="Proteomes" id="UP000008281"/>
    </source>
</evidence>
<dbReference type="PANTHER" id="PTHR34494">
    <property type="entry name" value="PROTEIN CBG25024"/>
    <property type="match status" value="1"/>
</dbReference>
<name>E3MW79_CAERE</name>
<dbReference type="eggNOG" id="ENOG502SCCP">
    <property type="taxonomic scope" value="Eukaryota"/>
</dbReference>
<gene>
    <name evidence="2" type="ORF">CRE_22945</name>
</gene>
<accession>E3MW79</accession>
<dbReference type="Proteomes" id="UP000008281">
    <property type="component" value="Unassembled WGS sequence"/>
</dbReference>
<feature type="region of interest" description="Disordered" evidence="1">
    <location>
        <begin position="248"/>
        <end position="270"/>
    </location>
</feature>
<sequence>MGNTNTIPVVSQVKSAVQLVPGDVEGAARTQERFFHEGIGVSQVTAAVYAVTGNAKKAEETFDRGMSAFSSTVDGIPVVGHMKGAVHYAMGDDKKGDRSMLSASRTTGVMAGGAAGFLVGGPVGAVTAGMASGTAFDVGHTVVTDKPQGYIGAVGEFVENPSAGTLFDAVAVPVGDAFTGYQGGKLAESAKSAVQSAKASSTMAQAETALAKAEAMSEGGGYNSGQVKAQYDVAQNLYNKAENIRTGGKPTTVFDPKTGTGGATRSGGPAVIATNSKEQQKEQETCQATTIVSSSSSITYTSPLVSTTSKTCSQRQLSKTEVTYYQVFQSVLEAYAKIDPLIDLSKYIIECKQILKGVGVAVIRTVVEFNKQIFDEKNQQNYDYKTMSVVCALYDSVVAEEYEEDCPLKGYQIVLRVQYETMGSLHILLSHPQDCQTLLKDLDTLSFPAEYQEAFNKHKPLTEGEKDSLYKKAIEKYAKDPSKRAQMLPNELQLIAYLQTQIKPQNYAFHQFYLKDGENGRQQLRNFRVIFNVLTLSGKRVQLCLCLSCTKKPLNSAIVYESPNKEGVERDCYEIITAFIYK</sequence>
<dbReference type="AlphaFoldDB" id="E3MW79"/>
<dbReference type="OrthoDB" id="6162903at2759"/>
<organism evidence="3">
    <name type="scientific">Caenorhabditis remanei</name>
    <name type="common">Caenorhabditis vulgaris</name>
    <dbReference type="NCBI Taxonomy" id="31234"/>
    <lineage>
        <taxon>Eukaryota</taxon>
        <taxon>Metazoa</taxon>
        <taxon>Ecdysozoa</taxon>
        <taxon>Nematoda</taxon>
        <taxon>Chromadorea</taxon>
        <taxon>Rhabditida</taxon>
        <taxon>Rhabditina</taxon>
        <taxon>Rhabditomorpha</taxon>
        <taxon>Rhabditoidea</taxon>
        <taxon>Rhabditidae</taxon>
        <taxon>Peloderinae</taxon>
        <taxon>Caenorhabditis</taxon>
    </lineage>
</organism>
<reference evidence="2" key="1">
    <citation type="submission" date="2007-07" db="EMBL/GenBank/DDBJ databases">
        <title>PCAP assembly of the Caenorhabditis remanei genome.</title>
        <authorList>
            <consortium name="The Caenorhabditis remanei Sequencing Consortium"/>
            <person name="Wilson R.K."/>
        </authorList>
    </citation>
    <scope>NUCLEOTIDE SEQUENCE [LARGE SCALE GENOMIC DNA]</scope>
    <source>
        <strain evidence="2">PB4641</strain>
    </source>
</reference>
<dbReference type="EMBL" id="DS268485">
    <property type="protein sequence ID" value="EFP10470.1"/>
    <property type="molecule type" value="Genomic_DNA"/>
</dbReference>
<keyword evidence="3" id="KW-1185">Reference proteome</keyword>
<evidence type="ECO:0000313" key="2">
    <source>
        <dbReference type="EMBL" id="EFP10470.1"/>
    </source>
</evidence>
<proteinExistence type="predicted"/>